<evidence type="ECO:0000313" key="2">
    <source>
        <dbReference type="Proteomes" id="UP000050761"/>
    </source>
</evidence>
<evidence type="ECO:0000313" key="1">
    <source>
        <dbReference type="EMBL" id="VDP48407.1"/>
    </source>
</evidence>
<reference evidence="3" key="2">
    <citation type="submission" date="2019-09" db="UniProtKB">
        <authorList>
            <consortium name="WormBaseParasite"/>
        </authorList>
    </citation>
    <scope>IDENTIFICATION</scope>
</reference>
<organism evidence="2 3">
    <name type="scientific">Heligmosomoides polygyrus</name>
    <name type="common">Parasitic roundworm</name>
    <dbReference type="NCBI Taxonomy" id="6339"/>
    <lineage>
        <taxon>Eukaryota</taxon>
        <taxon>Metazoa</taxon>
        <taxon>Ecdysozoa</taxon>
        <taxon>Nematoda</taxon>
        <taxon>Chromadorea</taxon>
        <taxon>Rhabditida</taxon>
        <taxon>Rhabditina</taxon>
        <taxon>Rhabditomorpha</taxon>
        <taxon>Strongyloidea</taxon>
        <taxon>Heligmosomidae</taxon>
        <taxon>Heligmosomoides</taxon>
    </lineage>
</organism>
<dbReference type="Proteomes" id="UP000050761">
    <property type="component" value="Unassembled WGS sequence"/>
</dbReference>
<proteinExistence type="predicted"/>
<accession>A0A183GQL4</accession>
<name>A0A183GQL4_HELPZ</name>
<dbReference type="OrthoDB" id="5773570at2759"/>
<dbReference type="EMBL" id="UZAH01037174">
    <property type="protein sequence ID" value="VDP48407.1"/>
    <property type="molecule type" value="Genomic_DNA"/>
</dbReference>
<gene>
    <name evidence="1" type="ORF">HPBE_LOCUS24983</name>
</gene>
<protein>
    <submittedName>
        <fullName evidence="3">EB domain-containing protein</fullName>
    </submittedName>
</protein>
<dbReference type="WBParaSite" id="HPBE_0002498401-mRNA-1">
    <property type="protein sequence ID" value="HPBE_0002498401-mRNA-1"/>
    <property type="gene ID" value="HPBE_0002498401"/>
</dbReference>
<accession>A0A3P8DA96</accession>
<keyword evidence="2" id="KW-1185">Reference proteome</keyword>
<dbReference type="AlphaFoldDB" id="A0A183GQL4"/>
<sequence length="131" mass="14595">MYRRSPAVTYPSGVSVLARSITREYRRPQCTSEQTCSYEAFGMIFALCDCPGDDPICPRDPRNAIEHRGTVYNFCYPRSAPICEDGQVSTTVSGIQTAIHCICSDSNDLVQQPTKLKDVTSYMCRQVIIVA</sequence>
<reference evidence="1 2" key="1">
    <citation type="submission" date="2018-11" db="EMBL/GenBank/DDBJ databases">
        <authorList>
            <consortium name="Pathogen Informatics"/>
        </authorList>
    </citation>
    <scope>NUCLEOTIDE SEQUENCE [LARGE SCALE GENOMIC DNA]</scope>
</reference>
<evidence type="ECO:0000313" key="3">
    <source>
        <dbReference type="WBParaSite" id="HPBE_0002498401-mRNA-1"/>
    </source>
</evidence>